<feature type="transmembrane region" description="Helical" evidence="6">
    <location>
        <begin position="739"/>
        <end position="757"/>
    </location>
</feature>
<dbReference type="KEGG" id="vta:B1742"/>
<feature type="transmembrane region" description="Helical" evidence="6">
    <location>
        <begin position="345"/>
        <end position="367"/>
    </location>
</feature>
<protein>
    <recommendedName>
        <fullName evidence="7">ABC3 transporter permease C-terminal domain-containing protein</fullName>
    </recommendedName>
</protein>
<reference evidence="8 9" key="1">
    <citation type="submission" date="2017-10" db="EMBL/GenBank/DDBJ databases">
        <authorList>
            <person name="Banno H."/>
            <person name="Chua N.-H."/>
        </authorList>
    </citation>
    <scope>NUCLEOTIDE SEQUENCE [LARGE SCALE GENOMIC DNA]</scope>
    <source>
        <strain evidence="8">Vibrio tapetis CECT4600</strain>
    </source>
</reference>
<dbReference type="EMBL" id="LT960612">
    <property type="protein sequence ID" value="SON53353.1"/>
    <property type="molecule type" value="Genomic_DNA"/>
</dbReference>
<organism evidence="8 9">
    <name type="scientific">Vibrio tapetis subsp. tapetis</name>
    <dbReference type="NCBI Taxonomy" id="1671868"/>
    <lineage>
        <taxon>Bacteria</taxon>
        <taxon>Pseudomonadati</taxon>
        <taxon>Pseudomonadota</taxon>
        <taxon>Gammaproteobacteria</taxon>
        <taxon>Vibrionales</taxon>
        <taxon>Vibrionaceae</taxon>
        <taxon>Vibrio</taxon>
    </lineage>
</organism>
<keyword evidence="3 6" id="KW-0812">Transmembrane</keyword>
<feature type="transmembrane region" description="Helical" evidence="6">
    <location>
        <begin position="687"/>
        <end position="712"/>
    </location>
</feature>
<sequence length="810" mass="89332">MRPNSGIKPLFMWSVKEIRLGQLWPIVAALTLIVGSIFALSALADRLEQVIVKQGKDALTADRVFVSANTLSEPLLTQVENQGFTSTEMTRFTTMAFSDEGMQLITVKAVDGLYPLQGEMELESQNTLATRVQPGELWLEPRIIEQLNAREGDVVTIGDADFTVTGAIKQQPGLAFNPFQQMPTAFIHRSDIDKTGAIQLGSRVQYRLFLQGDKAGLDDLQENTPLTASDRWMSEDNQSRTSDIFNRTKQYLSLTVAIVILMAATTLVLTSQHYVASRRKTVAMLKSLGASRRWIRKWLIIQVGLLFSIGAIAGLALGSGLEVLLRLPLTDLLPEPLPSYGLAPYLVALGSCLVVAVPALGLPLINLLHTPAMSVMQNNNTSLDKKWLGLLIVPVIPLLWGYGDNIFVWLVFVGVVVAFFLLSGASLVVLKLVHRFPLTTSMKLAMSRISRDKVATGVQLGALSLSLMLLAIIWLVRTDLLQDWQNALPADAPNVFALNIAPYESEQYLAAIDAQGLNRSEAYPIVRGRLTEINGQPAEDNVEADSEEENTDALSRELNFTWGESLPDYNEVLEGQWTAQNGVSVESEVASALDISVGDELTFTINSQVVKAVVNTIRLVEWREMKPNFYFIFTPDALENIPATNLVSFRVEQESQFLNDLARQYPTVSLLDVRSIGSKIQTLLEQIVWAVTVLAALGVAAGVMLIFTLLRLSLSQRQQEFRLYRTLGASKARITRTIWFEYGAIALIAGIVASIGSEASVASIMHWGFELSTGLHPWLWLSLPMLSFLTLAIVLNTLIKRLLIPVNKDA</sequence>
<evidence type="ECO:0000256" key="3">
    <source>
        <dbReference type="ARBA" id="ARBA00022692"/>
    </source>
</evidence>
<feature type="transmembrane region" description="Helical" evidence="6">
    <location>
        <begin position="777"/>
        <end position="799"/>
    </location>
</feature>
<keyword evidence="9" id="KW-1185">Reference proteome</keyword>
<dbReference type="GO" id="GO:0005886">
    <property type="term" value="C:plasma membrane"/>
    <property type="evidence" value="ECO:0007669"/>
    <property type="project" value="UniProtKB-SubCell"/>
</dbReference>
<evidence type="ECO:0000259" key="7">
    <source>
        <dbReference type="Pfam" id="PF02687"/>
    </source>
</evidence>
<dbReference type="PANTHER" id="PTHR30287">
    <property type="entry name" value="MEMBRANE COMPONENT OF PREDICTED ABC SUPERFAMILY METABOLITE UPTAKE TRANSPORTER"/>
    <property type="match status" value="1"/>
</dbReference>
<dbReference type="AlphaFoldDB" id="A0A2N8ZN57"/>
<dbReference type="Pfam" id="PF02687">
    <property type="entry name" value="FtsX"/>
    <property type="match status" value="2"/>
</dbReference>
<dbReference type="InterPro" id="IPR038766">
    <property type="entry name" value="Membrane_comp_ABC_pdt"/>
</dbReference>
<dbReference type="OrthoDB" id="5292592at2"/>
<keyword evidence="2" id="KW-1003">Cell membrane</keyword>
<feature type="transmembrane region" description="Helical" evidence="6">
    <location>
        <begin position="409"/>
        <end position="433"/>
    </location>
</feature>
<feature type="domain" description="ABC3 transporter permease C-terminal" evidence="7">
    <location>
        <begin position="693"/>
        <end position="794"/>
    </location>
</feature>
<name>A0A2N8ZN57_9VIBR</name>
<evidence type="ECO:0000313" key="8">
    <source>
        <dbReference type="EMBL" id="SON53353.1"/>
    </source>
</evidence>
<accession>A0A2N8ZN57</accession>
<evidence type="ECO:0000256" key="6">
    <source>
        <dbReference type="SAM" id="Phobius"/>
    </source>
</evidence>
<evidence type="ECO:0000256" key="4">
    <source>
        <dbReference type="ARBA" id="ARBA00022989"/>
    </source>
</evidence>
<feature type="domain" description="ABC3 transporter permease C-terminal" evidence="7">
    <location>
        <begin position="256"/>
        <end position="371"/>
    </location>
</feature>
<keyword evidence="5 6" id="KW-0472">Membrane</keyword>
<feature type="transmembrane region" description="Helical" evidence="6">
    <location>
        <begin position="21"/>
        <end position="44"/>
    </location>
</feature>
<evidence type="ECO:0000313" key="9">
    <source>
        <dbReference type="Proteomes" id="UP000235828"/>
    </source>
</evidence>
<feature type="transmembrane region" description="Helical" evidence="6">
    <location>
        <begin position="251"/>
        <end position="277"/>
    </location>
</feature>
<dbReference type="InterPro" id="IPR003838">
    <property type="entry name" value="ABC3_permease_C"/>
</dbReference>
<evidence type="ECO:0000256" key="5">
    <source>
        <dbReference type="ARBA" id="ARBA00023136"/>
    </source>
</evidence>
<dbReference type="RefSeq" id="WP_102525370.1">
    <property type="nucleotide sequence ID" value="NZ_LT960612.1"/>
</dbReference>
<evidence type="ECO:0000256" key="2">
    <source>
        <dbReference type="ARBA" id="ARBA00022475"/>
    </source>
</evidence>
<evidence type="ECO:0000256" key="1">
    <source>
        <dbReference type="ARBA" id="ARBA00004651"/>
    </source>
</evidence>
<feature type="transmembrane region" description="Helical" evidence="6">
    <location>
        <begin position="298"/>
        <end position="325"/>
    </location>
</feature>
<gene>
    <name evidence="8" type="ORF">VTAP4600_B1742</name>
</gene>
<proteinExistence type="predicted"/>
<comment type="subcellular location">
    <subcellularLocation>
        <location evidence="1">Cell membrane</location>
        <topology evidence="1">Multi-pass membrane protein</topology>
    </subcellularLocation>
</comment>
<keyword evidence="4 6" id="KW-1133">Transmembrane helix</keyword>
<dbReference type="PANTHER" id="PTHR30287:SF1">
    <property type="entry name" value="INNER MEMBRANE PROTEIN"/>
    <property type="match status" value="1"/>
</dbReference>
<feature type="transmembrane region" description="Helical" evidence="6">
    <location>
        <begin position="387"/>
        <end position="403"/>
    </location>
</feature>
<dbReference type="Proteomes" id="UP000235828">
    <property type="component" value="Chromosome B"/>
</dbReference>
<feature type="transmembrane region" description="Helical" evidence="6">
    <location>
        <begin position="454"/>
        <end position="476"/>
    </location>
</feature>